<dbReference type="Proteomes" id="UP000287547">
    <property type="component" value="Unassembled WGS sequence"/>
</dbReference>
<protein>
    <recommendedName>
        <fullName evidence="1">Zinc finger CGNR domain-containing protein</fullName>
    </recommendedName>
</protein>
<evidence type="ECO:0000259" key="1">
    <source>
        <dbReference type="Pfam" id="PF11706"/>
    </source>
</evidence>
<dbReference type="Pfam" id="PF11706">
    <property type="entry name" value="zf-CGNR"/>
    <property type="match status" value="1"/>
</dbReference>
<dbReference type="InterPro" id="IPR021005">
    <property type="entry name" value="Znf_CGNR"/>
</dbReference>
<dbReference type="EMBL" id="QHKI01000003">
    <property type="protein sequence ID" value="RSM89571.1"/>
    <property type="molecule type" value="Genomic_DNA"/>
</dbReference>
<proteinExistence type="predicted"/>
<accession>A0A428ZNF2</accession>
<dbReference type="AlphaFoldDB" id="A0A428ZNF2"/>
<dbReference type="PANTHER" id="PTHR35525:SF3">
    <property type="entry name" value="BLL6575 PROTEIN"/>
    <property type="match status" value="1"/>
</dbReference>
<feature type="domain" description="Zinc finger CGNR" evidence="1">
    <location>
        <begin position="153"/>
        <end position="195"/>
    </location>
</feature>
<evidence type="ECO:0000313" key="3">
    <source>
        <dbReference type="Proteomes" id="UP000287547"/>
    </source>
</evidence>
<sequence>MASHTRVLTGLDGQRYHFDAGVFCLELLLTGGPGPIGEAYEILFKPDDLAEWLLDSRLNDTAPVRREDLDITEADLAHVTQFRNALWHAAEAMAKGQAPGKNHLEMINAAVGEPPRPQIDVATLQRHWAAPITGRQIAAMAARQAIDLVGSTRLRQCAGDNCALLFLDTSRPGKRRWCSMERCGNRNKVREFRSRSGATTSR</sequence>
<gene>
    <name evidence="2" type="ORF">DMH04_06210</name>
</gene>
<dbReference type="SUPFAM" id="SSF160904">
    <property type="entry name" value="Jann2411-like"/>
    <property type="match status" value="1"/>
</dbReference>
<dbReference type="InterPro" id="IPR010852">
    <property type="entry name" value="ABATE"/>
</dbReference>
<dbReference type="PANTHER" id="PTHR35525">
    <property type="entry name" value="BLL6575 PROTEIN"/>
    <property type="match status" value="1"/>
</dbReference>
<dbReference type="Pfam" id="PF07336">
    <property type="entry name" value="ABATE"/>
    <property type="match status" value="1"/>
</dbReference>
<dbReference type="InterPro" id="IPR023286">
    <property type="entry name" value="ABATE_dom_sf"/>
</dbReference>
<name>A0A428ZNF2_KIBAR</name>
<dbReference type="RefSeq" id="WP_037252933.1">
    <property type="nucleotide sequence ID" value="NZ_QHKI01000003.1"/>
</dbReference>
<reference evidence="2 3" key="1">
    <citation type="submission" date="2018-05" db="EMBL/GenBank/DDBJ databases">
        <title>Evolution of GPA BGCs.</title>
        <authorList>
            <person name="Waglechner N."/>
            <person name="Wright G.D."/>
        </authorList>
    </citation>
    <scope>NUCLEOTIDE SEQUENCE [LARGE SCALE GENOMIC DNA]</scope>
    <source>
        <strain evidence="2 3">A82846</strain>
    </source>
</reference>
<organism evidence="2 3">
    <name type="scientific">Kibdelosporangium aridum</name>
    <dbReference type="NCBI Taxonomy" id="2030"/>
    <lineage>
        <taxon>Bacteria</taxon>
        <taxon>Bacillati</taxon>
        <taxon>Actinomycetota</taxon>
        <taxon>Actinomycetes</taxon>
        <taxon>Pseudonocardiales</taxon>
        <taxon>Pseudonocardiaceae</taxon>
        <taxon>Kibdelosporangium</taxon>
    </lineage>
</organism>
<dbReference type="Gene3D" id="1.10.3300.10">
    <property type="entry name" value="Jann2411-like domain"/>
    <property type="match status" value="1"/>
</dbReference>
<evidence type="ECO:0000313" key="2">
    <source>
        <dbReference type="EMBL" id="RSM89571.1"/>
    </source>
</evidence>
<dbReference type="OrthoDB" id="123307at2"/>
<comment type="caution">
    <text evidence="2">The sequence shown here is derived from an EMBL/GenBank/DDBJ whole genome shotgun (WGS) entry which is preliminary data.</text>
</comment>